<proteinExistence type="predicted"/>
<comment type="caution">
    <text evidence="2">The sequence shown here is derived from an EMBL/GenBank/DDBJ whole genome shotgun (WGS) entry which is preliminary data.</text>
</comment>
<organism evidence="2 3">
    <name type="scientific">Pontibacter mucosus</name>
    <dbReference type="NCBI Taxonomy" id="1649266"/>
    <lineage>
        <taxon>Bacteria</taxon>
        <taxon>Pseudomonadati</taxon>
        <taxon>Bacteroidota</taxon>
        <taxon>Cytophagia</taxon>
        <taxon>Cytophagales</taxon>
        <taxon>Hymenobacteraceae</taxon>
        <taxon>Pontibacter</taxon>
    </lineage>
</organism>
<name>A0A2T5Y587_9BACT</name>
<dbReference type="PANTHER" id="PTHR43031">
    <property type="entry name" value="FAD-DEPENDENT OXIDOREDUCTASE"/>
    <property type="match status" value="1"/>
</dbReference>
<feature type="domain" description="Rhodanese" evidence="1">
    <location>
        <begin position="26"/>
        <end position="107"/>
    </location>
</feature>
<dbReference type="CDD" id="cd00158">
    <property type="entry name" value="RHOD"/>
    <property type="match status" value="1"/>
</dbReference>
<dbReference type="SMART" id="SM00450">
    <property type="entry name" value="RHOD"/>
    <property type="match status" value="1"/>
</dbReference>
<dbReference type="OrthoDB" id="9808735at2"/>
<accession>A0A2T5Y587</accession>
<dbReference type="SUPFAM" id="SSF52821">
    <property type="entry name" value="Rhodanese/Cell cycle control phosphatase"/>
    <property type="match status" value="1"/>
</dbReference>
<dbReference type="PROSITE" id="PS50206">
    <property type="entry name" value="RHODANESE_3"/>
    <property type="match status" value="1"/>
</dbReference>
<sequence length="109" mass="12023">MFNIFSSKPKNYENLDGAAFRTMYQSAPKAELLDVRTAGEFASGSIKGARNLDVTSSQFQQALKTMDKDKEYFVFCRSGNRSGSACDIMGKEGFKAYNLAGGINAWPKQ</sequence>
<evidence type="ECO:0000259" key="1">
    <source>
        <dbReference type="PROSITE" id="PS50206"/>
    </source>
</evidence>
<keyword evidence="2" id="KW-0808">Transferase</keyword>
<dbReference type="InterPro" id="IPR036873">
    <property type="entry name" value="Rhodanese-like_dom_sf"/>
</dbReference>
<dbReference type="Pfam" id="PF00581">
    <property type="entry name" value="Rhodanese"/>
    <property type="match status" value="1"/>
</dbReference>
<dbReference type="AlphaFoldDB" id="A0A2T5Y587"/>
<protein>
    <submittedName>
        <fullName evidence="2">Rhodanese-related sulfurtransferase</fullName>
    </submittedName>
</protein>
<dbReference type="GO" id="GO:0016740">
    <property type="term" value="F:transferase activity"/>
    <property type="evidence" value="ECO:0007669"/>
    <property type="project" value="UniProtKB-KW"/>
</dbReference>
<dbReference type="InterPro" id="IPR001763">
    <property type="entry name" value="Rhodanese-like_dom"/>
</dbReference>
<keyword evidence="3" id="KW-1185">Reference proteome</keyword>
<evidence type="ECO:0000313" key="2">
    <source>
        <dbReference type="EMBL" id="PTX11424.1"/>
    </source>
</evidence>
<gene>
    <name evidence="2" type="ORF">C8N40_115101</name>
</gene>
<reference evidence="2 3" key="1">
    <citation type="submission" date="2018-04" db="EMBL/GenBank/DDBJ databases">
        <title>Genomic Encyclopedia of Archaeal and Bacterial Type Strains, Phase II (KMG-II): from individual species to whole genera.</title>
        <authorList>
            <person name="Goeker M."/>
        </authorList>
    </citation>
    <scope>NUCLEOTIDE SEQUENCE [LARGE SCALE GENOMIC DNA]</scope>
    <source>
        <strain evidence="2 3">DSM 100162</strain>
    </source>
</reference>
<dbReference type="Gene3D" id="3.40.250.10">
    <property type="entry name" value="Rhodanese-like domain"/>
    <property type="match status" value="1"/>
</dbReference>
<dbReference type="PANTHER" id="PTHR43031:SF17">
    <property type="entry name" value="SULFURTRANSFERASE YTWF-RELATED"/>
    <property type="match status" value="1"/>
</dbReference>
<dbReference type="InterPro" id="IPR050229">
    <property type="entry name" value="GlpE_sulfurtransferase"/>
</dbReference>
<evidence type="ECO:0000313" key="3">
    <source>
        <dbReference type="Proteomes" id="UP000244225"/>
    </source>
</evidence>
<dbReference type="RefSeq" id="WP_108213897.1">
    <property type="nucleotide sequence ID" value="NZ_QBKI01000015.1"/>
</dbReference>
<dbReference type="EMBL" id="QBKI01000015">
    <property type="protein sequence ID" value="PTX11424.1"/>
    <property type="molecule type" value="Genomic_DNA"/>
</dbReference>
<dbReference type="Proteomes" id="UP000244225">
    <property type="component" value="Unassembled WGS sequence"/>
</dbReference>